<evidence type="ECO:0000259" key="1">
    <source>
        <dbReference type="Pfam" id="PF10040"/>
    </source>
</evidence>
<evidence type="ECO:0000313" key="2">
    <source>
        <dbReference type="EMBL" id="GGZ83482.1"/>
    </source>
</evidence>
<dbReference type="CDD" id="cd21141">
    <property type="entry name" value="Cas6_III-like"/>
    <property type="match status" value="1"/>
</dbReference>
<evidence type="ECO:0000313" key="3">
    <source>
        <dbReference type="Proteomes" id="UP000623010"/>
    </source>
</evidence>
<gene>
    <name evidence="2" type="ORF">GCM10010389_21660</name>
</gene>
<dbReference type="Proteomes" id="UP000623010">
    <property type="component" value="Unassembled WGS sequence"/>
</dbReference>
<comment type="caution">
    <text evidence="2">The sequence shown here is derived from an EMBL/GenBank/DDBJ whole genome shotgun (WGS) entry which is preliminary data.</text>
</comment>
<feature type="domain" description="CRISPR-associated protein Cas6 C-terminal" evidence="1">
    <location>
        <begin position="125"/>
        <end position="245"/>
    </location>
</feature>
<name>A0A918R2A7_9ACTN</name>
<dbReference type="Gene3D" id="3.30.70.1900">
    <property type="match status" value="1"/>
</dbReference>
<reference evidence="2" key="1">
    <citation type="journal article" date="2014" name="Int. J. Syst. Evol. Microbiol.">
        <title>Complete genome sequence of Corynebacterium casei LMG S-19264T (=DSM 44701T), isolated from a smear-ripened cheese.</title>
        <authorList>
            <consortium name="US DOE Joint Genome Institute (JGI-PGF)"/>
            <person name="Walter F."/>
            <person name="Albersmeier A."/>
            <person name="Kalinowski J."/>
            <person name="Ruckert C."/>
        </authorList>
    </citation>
    <scope>NUCLEOTIDE SEQUENCE</scope>
    <source>
        <strain evidence="2">JCM 5016</strain>
    </source>
</reference>
<reference evidence="2" key="2">
    <citation type="submission" date="2020-09" db="EMBL/GenBank/DDBJ databases">
        <authorList>
            <person name="Sun Q."/>
            <person name="Ohkuma M."/>
        </authorList>
    </citation>
    <scope>NUCLEOTIDE SEQUENCE</scope>
    <source>
        <strain evidence="2">JCM 5016</strain>
    </source>
</reference>
<dbReference type="InterPro" id="IPR019267">
    <property type="entry name" value="CRISPR-assoc_Cas6_C"/>
</dbReference>
<keyword evidence="3" id="KW-1185">Reference proteome</keyword>
<sequence>MPSRWTLVLEADRPDAERPVPPRQLHGLAASLLEHAGTDHRAQDKPYTVSPLMAAPARSHAPHGRATTAVLRLGWLPDTPRPDLTRLTGTRIRLGAQFFTVASAHEDLMPYAALVRVPPAERAVLDFRSVTYFSRNGRWHPLPDPVLLYGGLIRRWNLFAPPQARLTDVEEKELLGTVALSAHDISSSPVSPASGTRIGFTGTAVFRLLDQHGPSPRAWQLFTALSLFAMAAGVGAQTTHGLGTVEVTLQ</sequence>
<dbReference type="EMBL" id="BMWH01000006">
    <property type="protein sequence ID" value="GGZ83482.1"/>
    <property type="molecule type" value="Genomic_DNA"/>
</dbReference>
<protein>
    <submittedName>
        <fullName evidence="2">CRISPR-associated endoribonuclease Cas6</fullName>
    </submittedName>
</protein>
<dbReference type="AlphaFoldDB" id="A0A918R2A7"/>
<organism evidence="2 3">
    <name type="scientific">Streptomyces echinoruber</name>
    <dbReference type="NCBI Taxonomy" id="68898"/>
    <lineage>
        <taxon>Bacteria</taxon>
        <taxon>Bacillati</taxon>
        <taxon>Actinomycetota</taxon>
        <taxon>Actinomycetes</taxon>
        <taxon>Kitasatosporales</taxon>
        <taxon>Streptomycetaceae</taxon>
        <taxon>Streptomyces</taxon>
    </lineage>
</organism>
<dbReference type="RefSeq" id="WP_190057152.1">
    <property type="nucleotide sequence ID" value="NZ_BMWH01000006.1"/>
</dbReference>
<accession>A0A918R2A7</accession>
<proteinExistence type="predicted"/>
<dbReference type="Pfam" id="PF10040">
    <property type="entry name" value="CRISPR_Cas6"/>
    <property type="match status" value="1"/>
</dbReference>